<evidence type="ECO:0000313" key="5">
    <source>
        <dbReference type="Proteomes" id="UP000220340"/>
    </source>
</evidence>
<dbReference type="Proteomes" id="UP000220340">
    <property type="component" value="Unassembled WGS sequence"/>
</dbReference>
<name>A0A1Q4H4E5_9MYCO</name>
<dbReference type="RefSeq" id="WP_073859521.1">
    <property type="nucleotide sequence ID" value="NZ_BAAATC010000021.1"/>
</dbReference>
<comment type="caution">
    <text evidence="2">The sequence shown here is derived from an EMBL/GenBank/DDBJ whole genome shotgun (WGS) entry which is preliminary data.</text>
</comment>
<dbReference type="GO" id="GO:0016020">
    <property type="term" value="C:membrane"/>
    <property type="evidence" value="ECO:0007669"/>
    <property type="project" value="TreeGrafter"/>
</dbReference>
<reference evidence="2 4" key="1">
    <citation type="submission" date="2016-09" db="EMBL/GenBank/DDBJ databases">
        <title>genome sequences of unsequenced Mycobacteria.</title>
        <authorList>
            <person name="Greninger A.L."/>
            <person name="Jerome K.R."/>
            <person name="Mcnair B."/>
            <person name="Wallis C."/>
            <person name="Fang F."/>
        </authorList>
    </citation>
    <scope>NUCLEOTIDE SEQUENCE [LARGE SCALE GENOMIC DNA]</scope>
    <source>
        <strain evidence="2 4">BM1</strain>
    </source>
</reference>
<dbReference type="SUPFAM" id="SSF53474">
    <property type="entry name" value="alpha/beta-Hydrolases"/>
    <property type="match status" value="1"/>
</dbReference>
<dbReference type="PANTHER" id="PTHR43798">
    <property type="entry name" value="MONOACYLGLYCEROL LIPASE"/>
    <property type="match status" value="1"/>
</dbReference>
<dbReference type="InterPro" id="IPR000073">
    <property type="entry name" value="AB_hydrolase_1"/>
</dbReference>
<dbReference type="GO" id="GO:0016787">
    <property type="term" value="F:hydrolase activity"/>
    <property type="evidence" value="ECO:0007669"/>
    <property type="project" value="UniProtKB-KW"/>
</dbReference>
<evidence type="ECO:0000313" key="4">
    <source>
        <dbReference type="Proteomes" id="UP000191039"/>
    </source>
</evidence>
<dbReference type="InterPro" id="IPR050266">
    <property type="entry name" value="AB_hydrolase_sf"/>
</dbReference>
<dbReference type="Pfam" id="PF00561">
    <property type="entry name" value="Abhydrolase_1"/>
    <property type="match status" value="1"/>
</dbReference>
<reference evidence="3 5" key="2">
    <citation type="submission" date="2017-10" db="EMBL/GenBank/DDBJ databases">
        <title>The new phylogeny of genus Mycobacterium.</title>
        <authorList>
            <person name="Tortoli E."/>
            <person name="Trovato A."/>
            <person name="Cirillo D.M."/>
        </authorList>
    </citation>
    <scope>NUCLEOTIDE SEQUENCE [LARGE SCALE GENOMIC DNA]</scope>
    <source>
        <strain evidence="3 5">IP141170001</strain>
    </source>
</reference>
<dbReference type="AlphaFoldDB" id="A0A1Q4H4E5"/>
<gene>
    <name evidence="2" type="ORF">BV510_07610</name>
    <name evidence="3" type="ORF">CRI78_23120</name>
</gene>
<dbReference type="STRING" id="1801.BRW64_26805"/>
<keyword evidence="3" id="KW-0378">Hydrolase</keyword>
<proteinExistence type="predicted"/>
<protein>
    <submittedName>
        <fullName evidence="3">Alpha/beta hydrolase</fullName>
    </submittedName>
</protein>
<dbReference type="EMBL" id="MIJD01000054">
    <property type="protein sequence ID" value="OPE54963.1"/>
    <property type="molecule type" value="Genomic_DNA"/>
</dbReference>
<dbReference type="InterPro" id="IPR029058">
    <property type="entry name" value="AB_hydrolase_fold"/>
</dbReference>
<dbReference type="InterPro" id="IPR000639">
    <property type="entry name" value="Epox_hydrolase-like"/>
</dbReference>
<organism evidence="2 4">
    <name type="scientific">Mycolicibacterium diernhoferi</name>
    <dbReference type="NCBI Taxonomy" id="1801"/>
    <lineage>
        <taxon>Bacteria</taxon>
        <taxon>Bacillati</taxon>
        <taxon>Actinomycetota</taxon>
        <taxon>Actinomycetes</taxon>
        <taxon>Mycobacteriales</taxon>
        <taxon>Mycobacteriaceae</taxon>
        <taxon>Mycolicibacterium</taxon>
    </lineage>
</organism>
<dbReference type="PRINTS" id="PR00412">
    <property type="entry name" value="EPOXHYDRLASE"/>
</dbReference>
<sequence>MTTHATGIAPQFTTIDGVRIRYAESGPADRDAILVSPWPESVYAFEQVWPTLAGQAHLVAFDPPGFGQSERRADLLNPKALGEFVIHVADAFGMRRPHLVGPDIGTSAALFAAAAAPDRIASVVVGSGGAAVPIDVAGPLYDWVFATDLQPFRDIGGEAIVEAALSTIAGYTPPPAIRADYLAAYAGDRFAETIPYAQSYRHWLPLLGDLLPTIDTPVRVVAGRSDPVVPPVNATYLADRLPAGRADLVDGAGHFVWEERPAEYAALVTQWWAQH</sequence>
<dbReference type="PANTHER" id="PTHR43798:SF33">
    <property type="entry name" value="HYDROLASE, PUTATIVE (AFU_ORTHOLOGUE AFUA_2G14860)-RELATED"/>
    <property type="match status" value="1"/>
</dbReference>
<keyword evidence="5" id="KW-1185">Reference proteome</keyword>
<accession>A0A1Q4H4E5</accession>
<evidence type="ECO:0000313" key="2">
    <source>
        <dbReference type="EMBL" id="OPE54963.1"/>
    </source>
</evidence>
<dbReference type="Proteomes" id="UP000191039">
    <property type="component" value="Unassembled WGS sequence"/>
</dbReference>
<feature type="domain" description="AB hydrolase-1" evidence="1">
    <location>
        <begin position="38"/>
        <end position="261"/>
    </location>
</feature>
<evidence type="ECO:0000313" key="3">
    <source>
        <dbReference type="EMBL" id="PEG52147.1"/>
    </source>
</evidence>
<dbReference type="OrthoDB" id="27092at2"/>
<dbReference type="EMBL" id="PDCR01000036">
    <property type="protein sequence ID" value="PEG52147.1"/>
    <property type="molecule type" value="Genomic_DNA"/>
</dbReference>
<evidence type="ECO:0000259" key="1">
    <source>
        <dbReference type="Pfam" id="PF00561"/>
    </source>
</evidence>
<dbReference type="PRINTS" id="PR00111">
    <property type="entry name" value="ABHYDROLASE"/>
</dbReference>
<dbReference type="Gene3D" id="3.40.50.1820">
    <property type="entry name" value="alpha/beta hydrolase"/>
    <property type="match status" value="1"/>
</dbReference>